<protein>
    <submittedName>
        <fullName evidence="1">Uncharacterized protein</fullName>
    </submittedName>
</protein>
<sequence>MRVHVILTGDVRGHRGLIVEDATADDVASWRRTATETPDATLTFERARIHLGLATFSRGSCRAGDIVDIRPI</sequence>
<dbReference type="EMBL" id="BMPI01000035">
    <property type="protein sequence ID" value="GGM52585.1"/>
    <property type="molecule type" value="Genomic_DNA"/>
</dbReference>
<name>A0A917U1X6_9ACTN</name>
<evidence type="ECO:0000313" key="2">
    <source>
        <dbReference type="Proteomes" id="UP000642070"/>
    </source>
</evidence>
<proteinExistence type="predicted"/>
<comment type="caution">
    <text evidence="1">The sequence shown here is derived from an EMBL/GenBank/DDBJ whole genome shotgun (WGS) entry which is preliminary data.</text>
</comment>
<gene>
    <name evidence="1" type="ORF">GCM10007977_062680</name>
</gene>
<dbReference type="Proteomes" id="UP000642070">
    <property type="component" value="Unassembled WGS sequence"/>
</dbReference>
<evidence type="ECO:0000313" key="1">
    <source>
        <dbReference type="EMBL" id="GGM52585.1"/>
    </source>
</evidence>
<dbReference type="RefSeq" id="WP_190253582.1">
    <property type="nucleotide sequence ID" value="NZ_BMPI01000035.1"/>
</dbReference>
<accession>A0A917U1X6</accession>
<keyword evidence="2" id="KW-1185">Reference proteome</keyword>
<reference evidence="1" key="2">
    <citation type="submission" date="2020-09" db="EMBL/GenBank/DDBJ databases">
        <authorList>
            <person name="Sun Q."/>
            <person name="Ohkuma M."/>
        </authorList>
    </citation>
    <scope>NUCLEOTIDE SEQUENCE</scope>
    <source>
        <strain evidence="1">JCM 19831</strain>
    </source>
</reference>
<organism evidence="1 2">
    <name type="scientific">Dactylosporangium sucinum</name>
    <dbReference type="NCBI Taxonomy" id="1424081"/>
    <lineage>
        <taxon>Bacteria</taxon>
        <taxon>Bacillati</taxon>
        <taxon>Actinomycetota</taxon>
        <taxon>Actinomycetes</taxon>
        <taxon>Micromonosporales</taxon>
        <taxon>Micromonosporaceae</taxon>
        <taxon>Dactylosporangium</taxon>
    </lineage>
</organism>
<reference evidence="1" key="1">
    <citation type="journal article" date="2014" name="Int. J. Syst. Evol. Microbiol.">
        <title>Complete genome sequence of Corynebacterium casei LMG S-19264T (=DSM 44701T), isolated from a smear-ripened cheese.</title>
        <authorList>
            <consortium name="US DOE Joint Genome Institute (JGI-PGF)"/>
            <person name="Walter F."/>
            <person name="Albersmeier A."/>
            <person name="Kalinowski J."/>
            <person name="Ruckert C."/>
        </authorList>
    </citation>
    <scope>NUCLEOTIDE SEQUENCE</scope>
    <source>
        <strain evidence="1">JCM 19831</strain>
    </source>
</reference>
<dbReference type="AlphaFoldDB" id="A0A917U1X6"/>